<dbReference type="AlphaFoldDB" id="A0AAJ0B2M5"/>
<name>A0AAJ0B2M5_9PEZI</name>
<accession>A0AAJ0B2M5</accession>
<protein>
    <submittedName>
        <fullName evidence="2">Uncharacterized protein</fullName>
    </submittedName>
</protein>
<evidence type="ECO:0000313" key="2">
    <source>
        <dbReference type="EMBL" id="KAK1750070.1"/>
    </source>
</evidence>
<keyword evidence="1" id="KW-0175">Coiled coil</keyword>
<evidence type="ECO:0000313" key="3">
    <source>
        <dbReference type="Proteomes" id="UP001239445"/>
    </source>
</evidence>
<organism evidence="2 3">
    <name type="scientific">Echria macrotheca</name>
    <dbReference type="NCBI Taxonomy" id="438768"/>
    <lineage>
        <taxon>Eukaryota</taxon>
        <taxon>Fungi</taxon>
        <taxon>Dikarya</taxon>
        <taxon>Ascomycota</taxon>
        <taxon>Pezizomycotina</taxon>
        <taxon>Sordariomycetes</taxon>
        <taxon>Sordariomycetidae</taxon>
        <taxon>Sordariales</taxon>
        <taxon>Schizotheciaceae</taxon>
        <taxon>Echria</taxon>
    </lineage>
</organism>
<keyword evidence="3" id="KW-1185">Reference proteome</keyword>
<gene>
    <name evidence="2" type="ORF">QBC47DRAFT_439167</name>
</gene>
<reference evidence="2" key="1">
    <citation type="submission" date="2023-06" db="EMBL/GenBank/DDBJ databases">
        <title>Genome-scale phylogeny and comparative genomics of the fungal order Sordariales.</title>
        <authorList>
            <consortium name="Lawrence Berkeley National Laboratory"/>
            <person name="Hensen N."/>
            <person name="Bonometti L."/>
            <person name="Westerberg I."/>
            <person name="Brannstrom I.O."/>
            <person name="Guillou S."/>
            <person name="Cros-Aarteil S."/>
            <person name="Calhoun S."/>
            <person name="Haridas S."/>
            <person name="Kuo A."/>
            <person name="Mondo S."/>
            <person name="Pangilinan J."/>
            <person name="Riley R."/>
            <person name="Labutti K."/>
            <person name="Andreopoulos B."/>
            <person name="Lipzen A."/>
            <person name="Chen C."/>
            <person name="Yanf M."/>
            <person name="Daum C."/>
            <person name="Ng V."/>
            <person name="Clum A."/>
            <person name="Steindorff A."/>
            <person name="Ohm R."/>
            <person name="Martin F."/>
            <person name="Silar P."/>
            <person name="Natvig D."/>
            <person name="Lalanne C."/>
            <person name="Gautier V."/>
            <person name="Ament-Velasquez S.L."/>
            <person name="Kruys A."/>
            <person name="Hutchinson M.I."/>
            <person name="Powell A.J."/>
            <person name="Barry K."/>
            <person name="Miller A.N."/>
            <person name="Grigoriev I.V."/>
            <person name="Debuchy R."/>
            <person name="Gladieux P."/>
            <person name="Thoren M.H."/>
            <person name="Johannesson H."/>
        </authorList>
    </citation>
    <scope>NUCLEOTIDE SEQUENCE</scope>
    <source>
        <strain evidence="2">PSN4</strain>
    </source>
</reference>
<dbReference type="Proteomes" id="UP001239445">
    <property type="component" value="Unassembled WGS sequence"/>
</dbReference>
<evidence type="ECO:0000256" key="1">
    <source>
        <dbReference type="SAM" id="Coils"/>
    </source>
</evidence>
<feature type="coiled-coil region" evidence="1">
    <location>
        <begin position="196"/>
        <end position="223"/>
    </location>
</feature>
<dbReference type="EMBL" id="MU839849">
    <property type="protein sequence ID" value="KAK1750070.1"/>
    <property type="molecule type" value="Genomic_DNA"/>
</dbReference>
<comment type="caution">
    <text evidence="2">The sequence shown here is derived from an EMBL/GenBank/DDBJ whole genome shotgun (WGS) entry which is preliminary data.</text>
</comment>
<proteinExistence type="predicted"/>
<sequence length="464" mass="51518">MGSLSDPVCSDRENKLSADVACQELLQTLDRHYVKLQRRIQEQEEFAAKEAANIQRHQATCDEQEARKTHIWKQLDFLDTCDMEQIPQRQIRGQSAFHQERSMLSIRPSFKFDLTSSVPIRDWICQQSAGVKWDPIICVKGTTTLTSTAHARSFATSTAAIELLGWRKEIYADEISRLRGWLIEIESSISYHTSLIKESTDRIGAKAQEVEEVRQELGRYQRDFIALHRASAATSHANLFLPIKVHVQLEAGSLSGYAAATFNLGTEIDSPPEIASSLARAIEACKTELASAKTKMDEYAEAHDWVMSSETQSQLVLINALLRYAAVGHPPDFVPVSAALDKMLPASKGTEIALFKEECEREMSDLMHYAKQMNSDIKATFDGLGDGSIVSGEEARKRSAEMATAREALGRQIDTMDRVCGLVTARKQPLGVAAALQSPRYRGEGGLADAFFSIYTGERLLAGE</sequence>